<evidence type="ECO:0000256" key="1">
    <source>
        <dbReference type="SAM" id="Phobius"/>
    </source>
</evidence>
<sequence length="224" mass="23723">MGALVHLLLVLFVFVVLLNLYAKVCDPYAVEIASGCRALGSRLVRKKGQRSKACDGVSRTGRMETRSEYTSEAKDGPVAIKAALSSTAQSAASEVKNVVMLLARPLLNLIDVIGKDGLRAAVQNTSLLVRCSMSAVILVYLALFVVVSATALGIFLAVAALLLTVPVLVIAFVTALVLGAALFISVGVMFWLIVGSLFVSQAYRVVSMLLDVVRDNTSAGVKHE</sequence>
<keyword evidence="4" id="KW-1185">Reference proteome</keyword>
<organism evidence="3 4">
    <name type="scientific">Porphyridium purpureum</name>
    <name type="common">Red alga</name>
    <name type="synonym">Porphyridium cruentum</name>
    <dbReference type="NCBI Taxonomy" id="35688"/>
    <lineage>
        <taxon>Eukaryota</taxon>
        <taxon>Rhodophyta</taxon>
        <taxon>Bangiophyceae</taxon>
        <taxon>Porphyridiales</taxon>
        <taxon>Porphyridiaceae</taxon>
        <taxon>Porphyridium</taxon>
    </lineage>
</organism>
<reference evidence="4" key="1">
    <citation type="journal article" date="2019" name="Nat. Commun.">
        <title>Expansion of phycobilisome linker gene families in mesophilic red algae.</title>
        <authorList>
            <person name="Lee J."/>
            <person name="Kim D."/>
            <person name="Bhattacharya D."/>
            <person name="Yoon H.S."/>
        </authorList>
    </citation>
    <scope>NUCLEOTIDE SEQUENCE [LARGE SCALE GENOMIC DNA]</scope>
    <source>
        <strain evidence="4">CCMP 1328</strain>
    </source>
</reference>
<name>A0A5J4Z0N8_PORPP</name>
<keyword evidence="2" id="KW-0732">Signal</keyword>
<feature type="transmembrane region" description="Helical" evidence="1">
    <location>
        <begin position="180"/>
        <end position="199"/>
    </location>
</feature>
<protein>
    <submittedName>
        <fullName evidence="3">Uncharacterized protein</fullName>
    </submittedName>
</protein>
<proteinExistence type="predicted"/>
<evidence type="ECO:0000313" key="4">
    <source>
        <dbReference type="Proteomes" id="UP000324585"/>
    </source>
</evidence>
<dbReference type="EMBL" id="VRMN01000002">
    <property type="protein sequence ID" value="KAA8496820.1"/>
    <property type="molecule type" value="Genomic_DNA"/>
</dbReference>
<keyword evidence="1" id="KW-1133">Transmembrane helix</keyword>
<comment type="caution">
    <text evidence="3">The sequence shown here is derived from an EMBL/GenBank/DDBJ whole genome shotgun (WGS) entry which is preliminary data.</text>
</comment>
<keyword evidence="1" id="KW-0472">Membrane</keyword>
<feature type="transmembrane region" description="Helical" evidence="1">
    <location>
        <begin position="127"/>
        <end position="147"/>
    </location>
</feature>
<evidence type="ECO:0000256" key="2">
    <source>
        <dbReference type="SAM" id="SignalP"/>
    </source>
</evidence>
<evidence type="ECO:0000313" key="3">
    <source>
        <dbReference type="EMBL" id="KAA8496820.1"/>
    </source>
</evidence>
<keyword evidence="1" id="KW-0812">Transmembrane</keyword>
<feature type="signal peptide" evidence="2">
    <location>
        <begin position="1"/>
        <end position="22"/>
    </location>
</feature>
<gene>
    <name evidence="3" type="ORF">FVE85_0549</name>
</gene>
<feature type="chain" id="PRO_5023887884" evidence="2">
    <location>
        <begin position="23"/>
        <end position="224"/>
    </location>
</feature>
<dbReference type="Proteomes" id="UP000324585">
    <property type="component" value="Unassembled WGS sequence"/>
</dbReference>
<dbReference type="AlphaFoldDB" id="A0A5J4Z0N8"/>
<accession>A0A5J4Z0N8</accession>